<dbReference type="GO" id="GO:0005615">
    <property type="term" value="C:extracellular space"/>
    <property type="evidence" value="ECO:0007669"/>
    <property type="project" value="TreeGrafter"/>
</dbReference>
<feature type="domain" description="Invertebrate defensins family profile" evidence="9">
    <location>
        <begin position="68"/>
        <end position="113"/>
    </location>
</feature>
<dbReference type="EMBL" id="AAZO01007260">
    <property type="status" value="NOT_ANNOTATED_CDS"/>
    <property type="molecule type" value="Genomic_DNA"/>
</dbReference>
<organism>
    <name type="scientific">Pediculus humanus subsp. corporis</name>
    <name type="common">Body louse</name>
    <dbReference type="NCBI Taxonomy" id="121224"/>
    <lineage>
        <taxon>Eukaryota</taxon>
        <taxon>Metazoa</taxon>
        <taxon>Ecdysozoa</taxon>
        <taxon>Arthropoda</taxon>
        <taxon>Hexapoda</taxon>
        <taxon>Insecta</taxon>
        <taxon>Pterygota</taxon>
        <taxon>Neoptera</taxon>
        <taxon>Paraneoptera</taxon>
        <taxon>Psocodea</taxon>
        <taxon>Troctomorpha</taxon>
        <taxon>Phthiraptera</taxon>
        <taxon>Anoplura</taxon>
        <taxon>Pediculidae</taxon>
        <taxon>Pediculus</taxon>
    </lineage>
</organism>
<evidence type="ECO:0000256" key="1">
    <source>
        <dbReference type="ARBA" id="ARBA00004613"/>
    </source>
</evidence>
<dbReference type="GO" id="GO:0045087">
    <property type="term" value="P:innate immune response"/>
    <property type="evidence" value="ECO:0007669"/>
    <property type="project" value="UniProtKB-KW"/>
</dbReference>
<dbReference type="eggNOG" id="ENOG502SD3P">
    <property type="taxonomic scope" value="Eukaryota"/>
</dbReference>
<evidence type="ECO:0000256" key="2">
    <source>
        <dbReference type="ARBA" id="ARBA00022525"/>
    </source>
</evidence>
<dbReference type="CDD" id="cd21806">
    <property type="entry name" value="DEFL_defensin-like"/>
    <property type="match status" value="1"/>
</dbReference>
<sequence>MNGLNLIIIMIVGCCCFVVASGLPSTLNQFPGQKFQIKVSVENGGDDVNYLFDDVKEEIQTNGGRFRRATCDLLSFDTKWGSLNHSACAAHCIALRKGYKGGRCYKQVCRCRK</sequence>
<dbReference type="GO" id="GO:0042742">
    <property type="term" value="P:defense response to bacterium"/>
    <property type="evidence" value="ECO:0007669"/>
    <property type="project" value="UniProtKB-KW"/>
</dbReference>
<dbReference type="RefSeq" id="XP_002432619.1">
    <property type="nucleotide sequence ID" value="XM_002432574.1"/>
</dbReference>
<evidence type="ECO:0000256" key="8">
    <source>
        <dbReference type="SAM" id="SignalP"/>
    </source>
</evidence>
<dbReference type="PROSITE" id="PS51378">
    <property type="entry name" value="INVERT_DEFENSINS"/>
    <property type="match status" value="1"/>
</dbReference>
<comment type="subcellular location">
    <subcellularLocation>
        <location evidence="1">Secreted</location>
    </subcellularLocation>
</comment>
<keyword evidence="3" id="KW-0399">Innate immunity</keyword>
<reference evidence="11" key="3">
    <citation type="submission" date="2021-02" db="UniProtKB">
        <authorList>
            <consortium name="EnsemblMetazoa"/>
        </authorList>
    </citation>
    <scope>IDENTIFICATION</scope>
    <source>
        <strain evidence="11">USDA</strain>
    </source>
</reference>
<dbReference type="GO" id="GO:0006959">
    <property type="term" value="P:humoral immune response"/>
    <property type="evidence" value="ECO:0007669"/>
    <property type="project" value="TreeGrafter"/>
</dbReference>
<dbReference type="VEuPathDB" id="VectorBase:PHUM595870"/>
<evidence type="ECO:0000313" key="12">
    <source>
        <dbReference type="Proteomes" id="UP000009046"/>
    </source>
</evidence>
<dbReference type="Gene3D" id="3.30.30.10">
    <property type="entry name" value="Knottin, scorpion toxin-like"/>
    <property type="match status" value="1"/>
</dbReference>
<evidence type="ECO:0000256" key="4">
    <source>
        <dbReference type="ARBA" id="ARBA00022859"/>
    </source>
</evidence>
<dbReference type="HOGENOM" id="CLU_174272_0_0_1"/>
<protein>
    <submittedName>
        <fullName evidence="10">Defensin-2, putative</fullName>
    </submittedName>
</protein>
<dbReference type="EnsemblMetazoa" id="PHUM595870-RA">
    <property type="protein sequence ID" value="PHUM595870-PA"/>
    <property type="gene ID" value="PHUM595870"/>
</dbReference>
<keyword evidence="5" id="KW-0929">Antimicrobial</keyword>
<dbReference type="OrthoDB" id="10038290at2759"/>
<dbReference type="InParanoid" id="E0W2M5"/>
<evidence type="ECO:0000256" key="6">
    <source>
        <dbReference type="ARBA" id="ARBA00023022"/>
    </source>
</evidence>
<keyword evidence="2" id="KW-0964">Secreted</keyword>
<feature type="signal peptide" evidence="8">
    <location>
        <begin position="1"/>
        <end position="22"/>
    </location>
</feature>
<dbReference type="InterPro" id="IPR003614">
    <property type="entry name" value="Knottins"/>
</dbReference>
<proteinExistence type="predicted"/>
<reference evidence="10" key="1">
    <citation type="submission" date="2007-04" db="EMBL/GenBank/DDBJ databases">
        <title>Annotation of Pediculus humanus corporis strain USDA.</title>
        <authorList>
            <person name="Kirkness E."/>
            <person name="Hannick L."/>
            <person name="Hass B."/>
            <person name="Bruggner R."/>
            <person name="Lawson D."/>
            <person name="Bidwell S."/>
            <person name="Joardar V."/>
            <person name="Caler E."/>
            <person name="Walenz B."/>
            <person name="Inman J."/>
            <person name="Schobel S."/>
            <person name="Galinsky K."/>
            <person name="Amedeo P."/>
            <person name="Strausberg R."/>
        </authorList>
    </citation>
    <scope>NUCLEOTIDE SEQUENCE</scope>
    <source>
        <strain evidence="10">USDA</strain>
    </source>
</reference>
<dbReference type="SMART" id="SM00505">
    <property type="entry name" value="Knot1"/>
    <property type="match status" value="1"/>
</dbReference>
<feature type="chain" id="PRO_5011412836" evidence="8">
    <location>
        <begin position="23"/>
        <end position="113"/>
    </location>
</feature>
<evidence type="ECO:0000259" key="9">
    <source>
        <dbReference type="PROSITE" id="PS51378"/>
    </source>
</evidence>
<keyword evidence="12" id="KW-1185">Reference proteome</keyword>
<keyword evidence="7" id="KW-1015">Disulfide bond</keyword>
<dbReference type="KEGG" id="phu:Phum_PHUM595870"/>
<keyword evidence="6" id="KW-0044">Antibiotic</keyword>
<dbReference type="EMBL" id="DS235879">
    <property type="protein sequence ID" value="EEB19881.1"/>
    <property type="molecule type" value="Genomic_DNA"/>
</dbReference>
<gene>
    <name evidence="11" type="primary">8239615</name>
    <name evidence="10" type="ORF">Phum_PHUM595870</name>
</gene>
<evidence type="ECO:0000313" key="10">
    <source>
        <dbReference type="EMBL" id="EEB19881.1"/>
    </source>
</evidence>
<evidence type="ECO:0000256" key="3">
    <source>
        <dbReference type="ARBA" id="ARBA00022588"/>
    </source>
</evidence>
<dbReference type="CTD" id="8239615"/>
<keyword evidence="4" id="KW-0391">Immunity</keyword>
<name>E0W2M5_PEDHC</name>
<dbReference type="PANTHER" id="PTHR13645:SF0">
    <property type="entry name" value="DEFENSIN"/>
    <property type="match status" value="1"/>
</dbReference>
<keyword evidence="8" id="KW-0732">Signal</keyword>
<evidence type="ECO:0000313" key="11">
    <source>
        <dbReference type="EnsemblMetazoa" id="PHUM595870-PA"/>
    </source>
</evidence>
<accession>E0W2M5</accession>
<evidence type="ECO:0000256" key="5">
    <source>
        <dbReference type="ARBA" id="ARBA00022940"/>
    </source>
</evidence>
<dbReference type="Pfam" id="PF01097">
    <property type="entry name" value="Defensin_2"/>
    <property type="match status" value="1"/>
</dbReference>
<dbReference type="PANTHER" id="PTHR13645">
    <property type="entry name" value="DEFENSIN"/>
    <property type="match status" value="1"/>
</dbReference>
<dbReference type="FunCoup" id="E0W2M5">
    <property type="interactions" value="26"/>
</dbReference>
<keyword evidence="5" id="KW-0211">Defensin</keyword>
<evidence type="ECO:0000256" key="7">
    <source>
        <dbReference type="ARBA" id="ARBA00023157"/>
    </source>
</evidence>
<dbReference type="AlphaFoldDB" id="E0W2M5"/>
<dbReference type="Proteomes" id="UP000009046">
    <property type="component" value="Unassembled WGS sequence"/>
</dbReference>
<dbReference type="SUPFAM" id="SSF57095">
    <property type="entry name" value="Scorpion toxin-like"/>
    <property type="match status" value="1"/>
</dbReference>
<dbReference type="GeneID" id="8239615"/>
<reference evidence="10" key="2">
    <citation type="submission" date="2007-04" db="EMBL/GenBank/DDBJ databases">
        <title>The genome of the human body louse.</title>
        <authorList>
            <consortium name="The Human Body Louse Genome Consortium"/>
            <person name="Kirkness E."/>
            <person name="Walenz B."/>
            <person name="Hass B."/>
            <person name="Bruggner R."/>
            <person name="Strausberg R."/>
        </authorList>
    </citation>
    <scope>NUCLEOTIDE SEQUENCE</scope>
    <source>
        <strain evidence="10">USDA</strain>
    </source>
</reference>
<dbReference type="InterPro" id="IPR036574">
    <property type="entry name" value="Scorpion_toxin-like_sf"/>
</dbReference>
<dbReference type="InterPro" id="IPR001542">
    <property type="entry name" value="Defensin_invertebrate/fungal"/>
</dbReference>